<accession>A0A0L0QKV8</accession>
<comment type="caution">
    <text evidence="1">The sequence shown here is derived from an EMBL/GenBank/DDBJ whole genome shotgun (WGS) entry which is preliminary data.</text>
</comment>
<proteinExistence type="predicted"/>
<keyword evidence="2" id="KW-1185">Reference proteome</keyword>
<name>A0A0L0QKV8_VIRPA</name>
<dbReference type="PATRIC" id="fig|1473.5.peg.921"/>
<dbReference type="GeneID" id="66872281"/>
<organism evidence="1 2">
    <name type="scientific">Virgibacillus pantothenticus</name>
    <dbReference type="NCBI Taxonomy" id="1473"/>
    <lineage>
        <taxon>Bacteria</taxon>
        <taxon>Bacillati</taxon>
        <taxon>Bacillota</taxon>
        <taxon>Bacilli</taxon>
        <taxon>Bacillales</taxon>
        <taxon>Bacillaceae</taxon>
        <taxon>Virgibacillus</taxon>
    </lineage>
</organism>
<evidence type="ECO:0000313" key="1">
    <source>
        <dbReference type="EMBL" id="KNE19222.1"/>
    </source>
</evidence>
<dbReference type="EMBL" id="LGTO01000007">
    <property type="protein sequence ID" value="KNE19222.1"/>
    <property type="molecule type" value="Genomic_DNA"/>
</dbReference>
<evidence type="ECO:0008006" key="3">
    <source>
        <dbReference type="Google" id="ProtNLM"/>
    </source>
</evidence>
<gene>
    <name evidence="1" type="ORF">AFK71_11860</name>
</gene>
<dbReference type="AlphaFoldDB" id="A0A0L0QKV8"/>
<evidence type="ECO:0000313" key="2">
    <source>
        <dbReference type="Proteomes" id="UP000036780"/>
    </source>
</evidence>
<sequence length="115" mass="13500">MNVNNYRLKLYGRFKYSMLIKLVNIIKQPFITIVSLNEHQIKTENLIFLRIELQISSGIEELNSLLSAIKGQVSYRKLLKKYGGFCIQTRSLFKRSYRNGVKGNLKGNYYVTFRL</sequence>
<reference evidence="2" key="1">
    <citation type="submission" date="2015-07" db="EMBL/GenBank/DDBJ databases">
        <title>Fjat-10053 dsm26.</title>
        <authorList>
            <person name="Liu B."/>
            <person name="Wang J."/>
            <person name="Zhu Y."/>
            <person name="Liu G."/>
            <person name="Chen Q."/>
            <person name="Chen Z."/>
            <person name="Lan J."/>
            <person name="Che J."/>
            <person name="Ge C."/>
            <person name="Shi H."/>
            <person name="Pan Z."/>
            <person name="Liu X."/>
        </authorList>
    </citation>
    <scope>NUCLEOTIDE SEQUENCE [LARGE SCALE GENOMIC DNA]</scope>
    <source>
        <strain evidence="2">DSM 26</strain>
    </source>
</reference>
<protein>
    <recommendedName>
        <fullName evidence="3">ACT domain-containing protein</fullName>
    </recommendedName>
</protein>
<dbReference type="RefSeq" id="WP_050351735.1">
    <property type="nucleotide sequence ID" value="NZ_BOSN01000006.1"/>
</dbReference>
<dbReference type="Proteomes" id="UP000036780">
    <property type="component" value="Unassembled WGS sequence"/>
</dbReference>